<dbReference type="GeneID" id="64591985"/>
<feature type="non-terminal residue" evidence="1">
    <location>
        <position position="1"/>
    </location>
</feature>
<dbReference type="SUPFAM" id="SSF56112">
    <property type="entry name" value="Protein kinase-like (PK-like)"/>
    <property type="match status" value="1"/>
</dbReference>
<organism evidence="1 2">
    <name type="scientific">Suillus plorans</name>
    <dbReference type="NCBI Taxonomy" id="116603"/>
    <lineage>
        <taxon>Eukaryota</taxon>
        <taxon>Fungi</taxon>
        <taxon>Dikarya</taxon>
        <taxon>Basidiomycota</taxon>
        <taxon>Agaricomycotina</taxon>
        <taxon>Agaricomycetes</taxon>
        <taxon>Agaricomycetidae</taxon>
        <taxon>Boletales</taxon>
        <taxon>Suillineae</taxon>
        <taxon>Suillaceae</taxon>
        <taxon>Suillus</taxon>
    </lineage>
</organism>
<keyword evidence="2" id="KW-1185">Reference proteome</keyword>
<dbReference type="OrthoDB" id="5979581at2759"/>
<dbReference type="InterPro" id="IPR011009">
    <property type="entry name" value="Kinase-like_dom_sf"/>
</dbReference>
<dbReference type="Proteomes" id="UP000719766">
    <property type="component" value="Unassembled WGS sequence"/>
</dbReference>
<evidence type="ECO:0000313" key="2">
    <source>
        <dbReference type="Proteomes" id="UP000719766"/>
    </source>
</evidence>
<sequence>APEVALGTPWTYNADIWNLGLMLRLEISGMELTPCDGIDPGGVAHLVQLIGFVDYPPKVLLVAFF</sequence>
<name>A0A9P7ALE4_9AGAM</name>
<dbReference type="AlphaFoldDB" id="A0A9P7ALE4"/>
<protein>
    <recommendedName>
        <fullName evidence="3">Protein kinase domain-containing protein</fullName>
    </recommendedName>
</protein>
<dbReference type="EMBL" id="JABBWE010000047">
    <property type="protein sequence ID" value="KAG1790780.1"/>
    <property type="molecule type" value="Genomic_DNA"/>
</dbReference>
<accession>A0A9P7ALE4</accession>
<evidence type="ECO:0008006" key="3">
    <source>
        <dbReference type="Google" id="ProtNLM"/>
    </source>
</evidence>
<dbReference type="Gene3D" id="1.10.510.10">
    <property type="entry name" value="Transferase(Phosphotransferase) domain 1"/>
    <property type="match status" value="1"/>
</dbReference>
<reference evidence="1" key="1">
    <citation type="journal article" date="2020" name="New Phytol.">
        <title>Comparative genomics reveals dynamic genome evolution in host specialist ectomycorrhizal fungi.</title>
        <authorList>
            <person name="Lofgren L.A."/>
            <person name="Nguyen N.H."/>
            <person name="Vilgalys R."/>
            <person name="Ruytinx J."/>
            <person name="Liao H.L."/>
            <person name="Branco S."/>
            <person name="Kuo A."/>
            <person name="LaButti K."/>
            <person name="Lipzen A."/>
            <person name="Andreopoulos W."/>
            <person name="Pangilinan J."/>
            <person name="Riley R."/>
            <person name="Hundley H."/>
            <person name="Na H."/>
            <person name="Barry K."/>
            <person name="Grigoriev I.V."/>
            <person name="Stajich J.E."/>
            <person name="Kennedy P.G."/>
        </authorList>
    </citation>
    <scope>NUCLEOTIDE SEQUENCE</scope>
    <source>
        <strain evidence="1">S12</strain>
    </source>
</reference>
<dbReference type="RefSeq" id="XP_041157713.1">
    <property type="nucleotide sequence ID" value="XM_041298221.1"/>
</dbReference>
<proteinExistence type="predicted"/>
<gene>
    <name evidence="1" type="ORF">HD556DRAFT_1241716</name>
</gene>
<evidence type="ECO:0000313" key="1">
    <source>
        <dbReference type="EMBL" id="KAG1790780.1"/>
    </source>
</evidence>
<comment type="caution">
    <text evidence="1">The sequence shown here is derived from an EMBL/GenBank/DDBJ whole genome shotgun (WGS) entry which is preliminary data.</text>
</comment>